<evidence type="ECO:0000259" key="6">
    <source>
        <dbReference type="Pfam" id="PF02558"/>
    </source>
</evidence>
<dbReference type="GO" id="GO:0008677">
    <property type="term" value="F:2-dehydropantoate 2-reductase activity"/>
    <property type="evidence" value="ECO:0007669"/>
    <property type="project" value="UniProtKB-EC"/>
</dbReference>
<dbReference type="Gene3D" id="3.40.50.720">
    <property type="entry name" value="NAD(P)-binding Rossmann-like Domain"/>
    <property type="match status" value="1"/>
</dbReference>
<dbReference type="Pfam" id="PF02558">
    <property type="entry name" value="ApbA"/>
    <property type="match status" value="1"/>
</dbReference>
<feature type="domain" description="Ketopantoate reductase N-terminal" evidence="6">
    <location>
        <begin position="7"/>
        <end position="155"/>
    </location>
</feature>
<dbReference type="NCBIfam" id="TIGR00745">
    <property type="entry name" value="apbA_panE"/>
    <property type="match status" value="1"/>
</dbReference>
<evidence type="ECO:0000313" key="8">
    <source>
        <dbReference type="EMBL" id="KKN87536.1"/>
    </source>
</evidence>
<dbReference type="Gene3D" id="1.10.1040.10">
    <property type="entry name" value="N-(1-d-carboxylethyl)-l-norvaline Dehydrogenase, domain 2"/>
    <property type="match status" value="1"/>
</dbReference>
<evidence type="ECO:0000256" key="4">
    <source>
        <dbReference type="ARBA" id="ARBA00023002"/>
    </source>
</evidence>
<dbReference type="InterPro" id="IPR013752">
    <property type="entry name" value="KPA_reductase"/>
</dbReference>
<dbReference type="PROSITE" id="PS51257">
    <property type="entry name" value="PROKAR_LIPOPROTEIN"/>
    <property type="match status" value="1"/>
</dbReference>
<organism evidence="8">
    <name type="scientific">marine sediment metagenome</name>
    <dbReference type="NCBI Taxonomy" id="412755"/>
    <lineage>
        <taxon>unclassified sequences</taxon>
        <taxon>metagenomes</taxon>
        <taxon>ecological metagenomes</taxon>
    </lineage>
</organism>
<dbReference type="SUPFAM" id="SSF51735">
    <property type="entry name" value="NAD(P)-binding Rossmann-fold domains"/>
    <property type="match status" value="1"/>
</dbReference>
<accession>A0A0F9WN29</accession>
<dbReference type="GO" id="GO:0050661">
    <property type="term" value="F:NADP binding"/>
    <property type="evidence" value="ECO:0007669"/>
    <property type="project" value="TreeGrafter"/>
</dbReference>
<dbReference type="InterPro" id="IPR050838">
    <property type="entry name" value="Ketopantoate_reductase"/>
</dbReference>
<evidence type="ECO:0000259" key="7">
    <source>
        <dbReference type="Pfam" id="PF08546"/>
    </source>
</evidence>
<dbReference type="SUPFAM" id="SSF48179">
    <property type="entry name" value="6-phosphogluconate dehydrogenase C-terminal domain-like"/>
    <property type="match status" value="1"/>
</dbReference>
<dbReference type="EMBL" id="LAZR01000137">
    <property type="protein sequence ID" value="KKN87536.1"/>
    <property type="molecule type" value="Genomic_DNA"/>
</dbReference>
<dbReference type="PANTHER" id="PTHR43765">
    <property type="entry name" value="2-DEHYDROPANTOATE 2-REDUCTASE-RELATED"/>
    <property type="match status" value="1"/>
</dbReference>
<dbReference type="InterPro" id="IPR013332">
    <property type="entry name" value="KPR_N"/>
</dbReference>
<dbReference type="InterPro" id="IPR008927">
    <property type="entry name" value="6-PGluconate_DH-like_C_sf"/>
</dbReference>
<dbReference type="Pfam" id="PF08546">
    <property type="entry name" value="ApbA_C"/>
    <property type="match status" value="1"/>
</dbReference>
<dbReference type="InterPro" id="IPR003710">
    <property type="entry name" value="ApbA"/>
</dbReference>
<feature type="domain" description="Ketopantoate reductase C-terminal" evidence="7">
    <location>
        <begin position="178"/>
        <end position="316"/>
    </location>
</feature>
<evidence type="ECO:0000256" key="1">
    <source>
        <dbReference type="ARBA" id="ARBA00007870"/>
    </source>
</evidence>
<proteinExistence type="inferred from homology"/>
<keyword evidence="3" id="KW-0521">NADP</keyword>
<dbReference type="InterPro" id="IPR036291">
    <property type="entry name" value="NAD(P)-bd_dom_sf"/>
</dbReference>
<protein>
    <recommendedName>
        <fullName evidence="2">2-dehydropantoate 2-reductase</fullName>
        <ecNumber evidence="2">1.1.1.169</ecNumber>
    </recommendedName>
    <alternativeName>
        <fullName evidence="5">Ketopantoate reductase</fullName>
    </alternativeName>
</protein>
<reference evidence="8" key="1">
    <citation type="journal article" date="2015" name="Nature">
        <title>Complex archaea that bridge the gap between prokaryotes and eukaryotes.</title>
        <authorList>
            <person name="Spang A."/>
            <person name="Saw J.H."/>
            <person name="Jorgensen S.L."/>
            <person name="Zaremba-Niedzwiedzka K."/>
            <person name="Martijn J."/>
            <person name="Lind A.E."/>
            <person name="van Eijk R."/>
            <person name="Schleper C."/>
            <person name="Guy L."/>
            <person name="Ettema T.J."/>
        </authorList>
    </citation>
    <scope>NUCLEOTIDE SEQUENCE</scope>
</reference>
<evidence type="ECO:0000256" key="3">
    <source>
        <dbReference type="ARBA" id="ARBA00022857"/>
    </source>
</evidence>
<keyword evidence="4" id="KW-0560">Oxidoreductase</keyword>
<comment type="similarity">
    <text evidence="1">Belongs to the ketopantoate reductase family.</text>
</comment>
<comment type="caution">
    <text evidence="8">The sequence shown here is derived from an EMBL/GenBank/DDBJ whole genome shotgun (WGS) entry which is preliminary data.</text>
</comment>
<name>A0A0F9WN29_9ZZZZ</name>
<dbReference type="InterPro" id="IPR013328">
    <property type="entry name" value="6PGD_dom2"/>
</dbReference>
<evidence type="ECO:0000256" key="5">
    <source>
        <dbReference type="ARBA" id="ARBA00032024"/>
    </source>
</evidence>
<evidence type="ECO:0000256" key="2">
    <source>
        <dbReference type="ARBA" id="ARBA00013014"/>
    </source>
</evidence>
<dbReference type="GO" id="GO:0015940">
    <property type="term" value="P:pantothenate biosynthetic process"/>
    <property type="evidence" value="ECO:0007669"/>
    <property type="project" value="InterPro"/>
</dbReference>
<dbReference type="AlphaFoldDB" id="A0A0F9WN29"/>
<sequence length="332" mass="35168">MTDRRPIVVAGAGAIGCFVGGMLAAHGHDVTLLVRPGVAGQIRKHGLRLTGFDGLDEHVPASKLTLSQDPVCLAGAGIVLVTVKTDDTAGMARLIAQHTPALSTVLSLQNGLDAAEILREVLPLHDVRAGMVPFNVVPHGDGRYHRATSGDIVVQTGRMPLSGYLSVPGLRMIGTGAINGVQWGKLLLNLNNGLNALSGLTLQEQLLDRRWRRVMAAQMAEALAVLRAHGIYPASSTPLPARLIPWVLCLPTPLFSRVAAKMLTIDPMARTSMSYDLETGKPTEIDALQGRIIAMGAQEGVATPLCQRVSDLVKEAQARGPGLPNLSPSDLR</sequence>
<dbReference type="NCBIfam" id="NF006083">
    <property type="entry name" value="PRK08229.1"/>
    <property type="match status" value="1"/>
</dbReference>
<dbReference type="PANTHER" id="PTHR43765:SF2">
    <property type="entry name" value="2-DEHYDROPANTOATE 2-REDUCTASE"/>
    <property type="match status" value="1"/>
</dbReference>
<gene>
    <name evidence="8" type="ORF">LCGC14_0257580</name>
</gene>
<dbReference type="GO" id="GO:0005737">
    <property type="term" value="C:cytoplasm"/>
    <property type="evidence" value="ECO:0007669"/>
    <property type="project" value="TreeGrafter"/>
</dbReference>
<dbReference type="EC" id="1.1.1.169" evidence="2"/>